<organism evidence="15 16">
    <name type="scientific">Phyllotreta striolata</name>
    <name type="common">Striped flea beetle</name>
    <name type="synonym">Crioceris striolata</name>
    <dbReference type="NCBI Taxonomy" id="444603"/>
    <lineage>
        <taxon>Eukaryota</taxon>
        <taxon>Metazoa</taxon>
        <taxon>Ecdysozoa</taxon>
        <taxon>Arthropoda</taxon>
        <taxon>Hexapoda</taxon>
        <taxon>Insecta</taxon>
        <taxon>Pterygota</taxon>
        <taxon>Neoptera</taxon>
        <taxon>Endopterygota</taxon>
        <taxon>Coleoptera</taxon>
        <taxon>Polyphaga</taxon>
        <taxon>Cucujiformia</taxon>
        <taxon>Chrysomeloidea</taxon>
        <taxon>Chrysomelidae</taxon>
        <taxon>Galerucinae</taxon>
        <taxon>Alticini</taxon>
        <taxon>Phyllotreta</taxon>
    </lineage>
</organism>
<dbReference type="InterPro" id="IPR023214">
    <property type="entry name" value="HAD_sf"/>
</dbReference>
<evidence type="ECO:0000256" key="1">
    <source>
        <dbReference type="ARBA" id="ARBA00001946"/>
    </source>
</evidence>
<evidence type="ECO:0000256" key="2">
    <source>
        <dbReference type="ARBA" id="ARBA00004123"/>
    </source>
</evidence>
<dbReference type="AlphaFoldDB" id="A0A9N9TH15"/>
<dbReference type="SUPFAM" id="SSF56784">
    <property type="entry name" value="HAD-like"/>
    <property type="match status" value="1"/>
</dbReference>
<accession>A0A9N9TH15</accession>
<evidence type="ECO:0000256" key="8">
    <source>
        <dbReference type="ARBA" id="ARBA00022801"/>
    </source>
</evidence>
<dbReference type="OrthoDB" id="426235at2759"/>
<dbReference type="Pfam" id="PF13242">
    <property type="entry name" value="Hydrolase_like"/>
    <property type="match status" value="1"/>
</dbReference>
<keyword evidence="7" id="KW-0479">Metal-binding</keyword>
<dbReference type="FunFam" id="3.40.50.1000:FF:000051">
    <property type="entry name" value="Phospholysine phosphohistidine inorganic pyrophosphate phosphatase"/>
    <property type="match status" value="1"/>
</dbReference>
<sequence length="271" mass="29832">MSFKIDIDITNKAISNPDMIKAVLIDLNGTLHIEDKAIPGAIDALKKLSKQKLNVKFVTNTTKESQRVLHEKLKSIGFELNKDDIVSSLGAAKALLQQRKLRPMLMLAPEALEDFQEFPTQPENPNAVVIGLAPSEFHYERLNDAFRHLQNGAQLIAIHEGKYYRRFDGLALGPGCFIKGLEYSAQCTAELIGKPNASFFLSALGDIPPNQAVMIGDDVNDDIKGAMDVGMQGYLVQTGKYRTADEAKIQPPPTEVLPSFVEAVDKILSQI</sequence>
<evidence type="ECO:0000256" key="14">
    <source>
        <dbReference type="ARBA" id="ARBA00047820"/>
    </source>
</evidence>
<dbReference type="InterPro" id="IPR036412">
    <property type="entry name" value="HAD-like_sf"/>
</dbReference>
<evidence type="ECO:0000256" key="9">
    <source>
        <dbReference type="ARBA" id="ARBA00022842"/>
    </source>
</evidence>
<evidence type="ECO:0000313" key="16">
    <source>
        <dbReference type="Proteomes" id="UP001153712"/>
    </source>
</evidence>
<keyword evidence="6" id="KW-0963">Cytoplasm</keyword>
<evidence type="ECO:0000313" key="15">
    <source>
        <dbReference type="EMBL" id="CAG9855809.1"/>
    </source>
</evidence>
<name>A0A9N9TH15_PHYSR</name>
<dbReference type="GO" id="GO:0005737">
    <property type="term" value="C:cytoplasm"/>
    <property type="evidence" value="ECO:0007669"/>
    <property type="project" value="UniProtKB-SubCell"/>
</dbReference>
<dbReference type="PANTHER" id="PTHR19288:SF46">
    <property type="entry name" value="HALOACID DEHALOGENASE-LIKE HYDROLASE DOMAIN-CONTAINING PROTEIN 2"/>
    <property type="match status" value="1"/>
</dbReference>
<dbReference type="Proteomes" id="UP001153712">
    <property type="component" value="Chromosome 11"/>
</dbReference>
<proteinExistence type="inferred from homology"/>
<evidence type="ECO:0000256" key="4">
    <source>
        <dbReference type="ARBA" id="ARBA00007958"/>
    </source>
</evidence>
<protein>
    <recommendedName>
        <fullName evidence="13">Haloacid dehalogenase-like hydrolase domain-containing protein 2</fullName>
        <ecNumber evidence="5">3.6.1.1</ecNumber>
    </recommendedName>
    <alternativeName>
        <fullName evidence="12">Phospholysine phosphohistidine inorganic pyrophosphate phosphatase</fullName>
    </alternativeName>
</protein>
<gene>
    <name evidence="15" type="ORF">PHYEVI_LOCUS2249</name>
</gene>
<dbReference type="GO" id="GO:0046872">
    <property type="term" value="F:metal ion binding"/>
    <property type="evidence" value="ECO:0007669"/>
    <property type="project" value="UniProtKB-KW"/>
</dbReference>
<dbReference type="Gene3D" id="3.40.50.1000">
    <property type="entry name" value="HAD superfamily/HAD-like"/>
    <property type="match status" value="2"/>
</dbReference>
<dbReference type="NCBIfam" id="TIGR01458">
    <property type="entry name" value="HAD-SF-IIA-hyp3"/>
    <property type="match status" value="1"/>
</dbReference>
<evidence type="ECO:0000256" key="11">
    <source>
        <dbReference type="ARBA" id="ARBA00037258"/>
    </source>
</evidence>
<evidence type="ECO:0000256" key="10">
    <source>
        <dbReference type="ARBA" id="ARBA00023242"/>
    </source>
</evidence>
<dbReference type="PANTHER" id="PTHR19288">
    <property type="entry name" value="4-NITROPHENYLPHOSPHATASE-RELATED"/>
    <property type="match status" value="1"/>
</dbReference>
<comment type="similarity">
    <text evidence="4">Belongs to the HAD-like hydrolase superfamily.</text>
</comment>
<keyword evidence="8" id="KW-0378">Hydrolase</keyword>
<comment type="subcellular location">
    <subcellularLocation>
        <location evidence="3">Cytoplasm</location>
    </subcellularLocation>
    <subcellularLocation>
        <location evidence="2">Nucleus</location>
    </subcellularLocation>
</comment>
<dbReference type="EC" id="3.6.1.1" evidence="5"/>
<keyword evidence="16" id="KW-1185">Reference proteome</keyword>
<dbReference type="GO" id="GO:0004427">
    <property type="term" value="F:inorganic diphosphate phosphatase activity"/>
    <property type="evidence" value="ECO:0007669"/>
    <property type="project" value="UniProtKB-EC"/>
</dbReference>
<evidence type="ECO:0000256" key="5">
    <source>
        <dbReference type="ARBA" id="ARBA00012146"/>
    </source>
</evidence>
<dbReference type="EMBL" id="OU900104">
    <property type="protein sequence ID" value="CAG9855809.1"/>
    <property type="molecule type" value="Genomic_DNA"/>
</dbReference>
<evidence type="ECO:0000256" key="13">
    <source>
        <dbReference type="ARBA" id="ARBA00039666"/>
    </source>
</evidence>
<dbReference type="GO" id="GO:0016791">
    <property type="term" value="F:phosphatase activity"/>
    <property type="evidence" value="ECO:0007669"/>
    <property type="project" value="InterPro"/>
</dbReference>
<comment type="cofactor">
    <cofactor evidence="1">
        <name>Mg(2+)</name>
        <dbReference type="ChEBI" id="CHEBI:18420"/>
    </cofactor>
</comment>
<keyword evidence="9" id="KW-0460">Magnesium</keyword>
<comment type="function">
    <text evidence="11">Phosphatase that hydrolyzes imidodiphosphate, 3-phosphohistidine and 6-phospholysine. Has broad substrate specificity and can also hydrolyze inorganic diphosphate, but with lower efficiency.</text>
</comment>
<dbReference type="InterPro" id="IPR006355">
    <property type="entry name" value="LHPP/HDHD2"/>
</dbReference>
<evidence type="ECO:0000256" key="7">
    <source>
        <dbReference type="ARBA" id="ARBA00022723"/>
    </source>
</evidence>
<keyword evidence="10" id="KW-0539">Nucleus</keyword>
<dbReference type="NCBIfam" id="TIGR01460">
    <property type="entry name" value="HAD-SF-IIA"/>
    <property type="match status" value="1"/>
</dbReference>
<dbReference type="Pfam" id="PF13344">
    <property type="entry name" value="Hydrolase_6"/>
    <property type="match status" value="1"/>
</dbReference>
<dbReference type="CDD" id="cd07509">
    <property type="entry name" value="HAD_PPase"/>
    <property type="match status" value="1"/>
</dbReference>
<evidence type="ECO:0000256" key="3">
    <source>
        <dbReference type="ARBA" id="ARBA00004496"/>
    </source>
</evidence>
<evidence type="ECO:0000256" key="6">
    <source>
        <dbReference type="ARBA" id="ARBA00022490"/>
    </source>
</evidence>
<comment type="catalytic activity">
    <reaction evidence="14">
        <text>diphosphate + H2O = 2 phosphate + H(+)</text>
        <dbReference type="Rhea" id="RHEA:24576"/>
        <dbReference type="ChEBI" id="CHEBI:15377"/>
        <dbReference type="ChEBI" id="CHEBI:15378"/>
        <dbReference type="ChEBI" id="CHEBI:33019"/>
        <dbReference type="ChEBI" id="CHEBI:43474"/>
        <dbReference type="EC" id="3.6.1.1"/>
    </reaction>
</comment>
<dbReference type="GO" id="GO:0005634">
    <property type="term" value="C:nucleus"/>
    <property type="evidence" value="ECO:0007669"/>
    <property type="project" value="UniProtKB-SubCell"/>
</dbReference>
<dbReference type="InterPro" id="IPR006357">
    <property type="entry name" value="HAD-SF_hydro_IIA"/>
</dbReference>
<reference evidence="15" key="1">
    <citation type="submission" date="2022-01" db="EMBL/GenBank/DDBJ databases">
        <authorList>
            <person name="King R."/>
        </authorList>
    </citation>
    <scope>NUCLEOTIDE SEQUENCE</scope>
</reference>
<evidence type="ECO:0000256" key="12">
    <source>
        <dbReference type="ARBA" id="ARBA00039357"/>
    </source>
</evidence>